<keyword evidence="1" id="KW-0540">Nuclease</keyword>
<evidence type="ECO:0000313" key="8">
    <source>
        <dbReference type="Proteomes" id="UP000000758"/>
    </source>
</evidence>
<name>A0RVU2_CENSY</name>
<evidence type="ECO:0000256" key="4">
    <source>
        <dbReference type="ARBA" id="ARBA00022801"/>
    </source>
</evidence>
<proteinExistence type="predicted"/>
<dbReference type="KEGG" id="csy:CENSYa_0826"/>
<keyword evidence="2" id="KW-0680">Restriction system</keyword>
<evidence type="ECO:0000256" key="2">
    <source>
        <dbReference type="ARBA" id="ARBA00022747"/>
    </source>
</evidence>
<dbReference type="STRING" id="414004.CENSYa_0826"/>
<protein>
    <recommendedName>
        <fullName evidence="6">type II site-specific deoxyribonuclease</fullName>
        <ecNumber evidence="6">3.1.21.4</ecNumber>
    </recommendedName>
</protein>
<accession>A0RVU2</accession>
<reference evidence="7 8" key="1">
    <citation type="journal article" date="2006" name="Proc. Natl. Acad. Sci. U.S.A.">
        <title>Genomic analysis of the uncultivated marine crenarchaeote Cenarchaeum symbiosum.</title>
        <authorList>
            <person name="Hallam S.J."/>
            <person name="Konstantinidis K.T."/>
            <person name="Putnam N."/>
            <person name="Schleper C."/>
            <person name="Watanabe Y."/>
            <person name="Sugahara J."/>
            <person name="Preston C."/>
            <person name="de la Torre J."/>
            <person name="Richardson P.M."/>
            <person name="DeLong E.F."/>
        </authorList>
    </citation>
    <scope>NUCLEOTIDE SEQUENCE [LARGE SCALE GENOMIC DNA]</scope>
    <source>
        <strain evidence="8">A</strain>
    </source>
</reference>
<evidence type="ECO:0000256" key="1">
    <source>
        <dbReference type="ARBA" id="ARBA00022722"/>
    </source>
</evidence>
<dbReference type="Proteomes" id="UP000000758">
    <property type="component" value="Chromosome"/>
</dbReference>
<dbReference type="AlphaFoldDB" id="A0RVU2"/>
<keyword evidence="3 7" id="KW-0255">Endonuclease</keyword>
<dbReference type="EMBL" id="DP000238">
    <property type="protein sequence ID" value="ABK77459.1"/>
    <property type="molecule type" value="Genomic_DNA"/>
</dbReference>
<comment type="catalytic activity">
    <reaction evidence="5">
        <text>Endonucleolytic cleavage of DNA to give specific double-stranded fragments with terminal 5'-phosphates.</text>
        <dbReference type="EC" id="3.1.21.4"/>
    </reaction>
</comment>
<keyword evidence="8" id="KW-1185">Reference proteome</keyword>
<dbReference type="EC" id="3.1.21.4" evidence="6"/>
<dbReference type="GO" id="GO:0003677">
    <property type="term" value="F:DNA binding"/>
    <property type="evidence" value="ECO:0007669"/>
    <property type="project" value="InterPro"/>
</dbReference>
<evidence type="ECO:0000313" key="7">
    <source>
        <dbReference type="EMBL" id="ABK77459.1"/>
    </source>
</evidence>
<dbReference type="REBASE" id="648979">
    <property type="entry name" value="CsyAORF825P"/>
</dbReference>
<evidence type="ECO:0000256" key="6">
    <source>
        <dbReference type="ARBA" id="ARBA00093790"/>
    </source>
</evidence>
<keyword evidence="4" id="KW-0378">Hydrolase</keyword>
<dbReference type="HOGENOM" id="CLU_086963_0_0_2"/>
<dbReference type="GO" id="GO:0009036">
    <property type="term" value="F:type II site-specific deoxyribonuclease activity"/>
    <property type="evidence" value="ECO:0007669"/>
    <property type="project" value="InterPro"/>
</dbReference>
<dbReference type="Pfam" id="PF09520">
    <property type="entry name" value="RE_TdeIII"/>
    <property type="match status" value="1"/>
</dbReference>
<gene>
    <name evidence="7" type="ordered locus">CENSYa_0826</name>
</gene>
<dbReference type="GO" id="GO:0009307">
    <property type="term" value="P:DNA restriction-modification system"/>
    <property type="evidence" value="ECO:0007669"/>
    <property type="project" value="InterPro"/>
</dbReference>
<organism evidence="7 8">
    <name type="scientific">Cenarchaeum symbiosum (strain A)</name>
    <dbReference type="NCBI Taxonomy" id="414004"/>
    <lineage>
        <taxon>Archaea</taxon>
        <taxon>Nitrososphaerota</taxon>
        <taxon>Candidatus Cenarchaeales</taxon>
        <taxon>Candidatus Cenarchaeaceae</taxon>
        <taxon>Candidatus Cenarchaeum</taxon>
    </lineage>
</organism>
<dbReference type="EnsemblBacteria" id="ABK77459">
    <property type="protein sequence ID" value="ABK77459"/>
    <property type="gene ID" value="CENSYa_0826"/>
</dbReference>
<evidence type="ECO:0000256" key="3">
    <source>
        <dbReference type="ARBA" id="ARBA00022759"/>
    </source>
</evidence>
<sequence length="261" mass="30054">MTISDATRNTLRSEVNAWIEDFLRQKLPAVLRKNNANRGRMPFHEALLPNAVMSGFKTERSFSTSLGKLFERCSVIIARECFSHVQNQHVVHGMIPGNTKNAMDTLIDRLDQSQGYANYQTVVNETIERMQRDNSAGSPVTVTSDLYLQNNDRDIYFELKSPKPNKGQCHTMLRNSLYIHAMTRRLWPRTRTMIGMAYNPFGDGAEYNHSFVTGIFDMKRQVRIGREYWDLLGGDDTYRQLLDIFADVGDESRAMIRDMLD</sequence>
<dbReference type="InterPro" id="IPR019045">
    <property type="entry name" value="Restrct_endonuc_II_HinfI"/>
</dbReference>
<evidence type="ECO:0000256" key="5">
    <source>
        <dbReference type="ARBA" id="ARBA00093760"/>
    </source>
</evidence>